<evidence type="ECO:0000313" key="1">
    <source>
        <dbReference type="EMBL" id="GFT88685.1"/>
    </source>
</evidence>
<evidence type="ECO:0000313" key="2">
    <source>
        <dbReference type="Proteomes" id="UP000887013"/>
    </source>
</evidence>
<dbReference type="AlphaFoldDB" id="A0A8X6U7B6"/>
<proteinExistence type="predicted"/>
<keyword evidence="2" id="KW-1185">Reference proteome</keyword>
<name>A0A8X6U7B6_NEPPI</name>
<protein>
    <submittedName>
        <fullName evidence="1">Uncharacterized protein</fullName>
    </submittedName>
</protein>
<gene>
    <name evidence="1" type="ORF">NPIL_308281</name>
</gene>
<dbReference type="Proteomes" id="UP000887013">
    <property type="component" value="Unassembled WGS sequence"/>
</dbReference>
<comment type="caution">
    <text evidence="1">The sequence shown here is derived from an EMBL/GenBank/DDBJ whole genome shotgun (WGS) entry which is preliminary data.</text>
</comment>
<organism evidence="1 2">
    <name type="scientific">Nephila pilipes</name>
    <name type="common">Giant wood spider</name>
    <name type="synonym">Nephila maculata</name>
    <dbReference type="NCBI Taxonomy" id="299642"/>
    <lineage>
        <taxon>Eukaryota</taxon>
        <taxon>Metazoa</taxon>
        <taxon>Ecdysozoa</taxon>
        <taxon>Arthropoda</taxon>
        <taxon>Chelicerata</taxon>
        <taxon>Arachnida</taxon>
        <taxon>Araneae</taxon>
        <taxon>Araneomorphae</taxon>
        <taxon>Entelegynae</taxon>
        <taxon>Araneoidea</taxon>
        <taxon>Nephilidae</taxon>
        <taxon>Nephila</taxon>
    </lineage>
</organism>
<accession>A0A8X6U7B6</accession>
<sequence>MLEQYTALLLQSIKSPVPQQNKRIVMYIARAMGVASIFPGTLPVRIFSAVAYPGNEGSGEGGRLQVFSGYDIAVICLVEGAELIGTLNQ</sequence>
<reference evidence="1" key="1">
    <citation type="submission" date="2020-08" db="EMBL/GenBank/DDBJ databases">
        <title>Multicomponent nature underlies the extraordinary mechanical properties of spider dragline silk.</title>
        <authorList>
            <person name="Kono N."/>
            <person name="Nakamura H."/>
            <person name="Mori M."/>
            <person name="Yoshida Y."/>
            <person name="Ohtoshi R."/>
            <person name="Malay A.D."/>
            <person name="Moran D.A.P."/>
            <person name="Tomita M."/>
            <person name="Numata K."/>
            <person name="Arakawa K."/>
        </authorList>
    </citation>
    <scope>NUCLEOTIDE SEQUENCE</scope>
</reference>
<dbReference type="EMBL" id="BMAW01120321">
    <property type="protein sequence ID" value="GFT88685.1"/>
    <property type="molecule type" value="Genomic_DNA"/>
</dbReference>